<name>A0A926F8T5_9BACT</name>
<feature type="chain" id="PRO_5038358048" evidence="1">
    <location>
        <begin position="20"/>
        <end position="135"/>
    </location>
</feature>
<keyword evidence="1" id="KW-0732">Signal</keyword>
<reference evidence="2" key="1">
    <citation type="submission" date="2020-08" db="EMBL/GenBank/DDBJ databases">
        <title>Genome public.</title>
        <authorList>
            <person name="Liu C."/>
            <person name="Sun Q."/>
        </authorList>
    </citation>
    <scope>NUCLEOTIDE SEQUENCE</scope>
    <source>
        <strain evidence="2">N12</strain>
    </source>
</reference>
<proteinExistence type="predicted"/>
<dbReference type="Gene3D" id="2.40.128.280">
    <property type="match status" value="1"/>
</dbReference>
<evidence type="ECO:0000313" key="3">
    <source>
        <dbReference type="Proteomes" id="UP000651085"/>
    </source>
</evidence>
<keyword evidence="3" id="KW-1185">Reference proteome</keyword>
<gene>
    <name evidence="2" type="ORF">H8744_17185</name>
</gene>
<feature type="signal peptide" evidence="1">
    <location>
        <begin position="1"/>
        <end position="19"/>
    </location>
</feature>
<protein>
    <submittedName>
        <fullName evidence="2">Lipocalin-like domain-containing protein</fullName>
    </submittedName>
</protein>
<organism evidence="2 3">
    <name type="scientific">Jilunia laotingensis</name>
    <dbReference type="NCBI Taxonomy" id="2763675"/>
    <lineage>
        <taxon>Bacteria</taxon>
        <taxon>Pseudomonadati</taxon>
        <taxon>Bacteroidota</taxon>
        <taxon>Bacteroidia</taxon>
        <taxon>Bacteroidales</taxon>
        <taxon>Bacteroidaceae</taxon>
        <taxon>Jilunia</taxon>
    </lineage>
</organism>
<dbReference type="Proteomes" id="UP000651085">
    <property type="component" value="Unassembled WGS sequence"/>
</dbReference>
<sequence length="135" mass="15607">MKKWLNLLGLLLLFCSTLASCSGDDEDKLTAKWQLRTYEFADGTVQKVDSVFYNFQKGSFSAICLLPDGGNQTFFGNYSLQDDKISIILLPEYKGEIYDKYMGWEDNERTFRIDELSSSTLRLDYEGIISVFRKY</sequence>
<evidence type="ECO:0000256" key="1">
    <source>
        <dbReference type="SAM" id="SignalP"/>
    </source>
</evidence>
<comment type="caution">
    <text evidence="2">The sequence shown here is derived from an EMBL/GenBank/DDBJ whole genome shotgun (WGS) entry which is preliminary data.</text>
</comment>
<evidence type="ECO:0000313" key="2">
    <source>
        <dbReference type="EMBL" id="MBC8594947.1"/>
    </source>
</evidence>
<accession>A0A926F8T5</accession>
<dbReference type="AlphaFoldDB" id="A0A926F8T5"/>
<dbReference type="EMBL" id="JACRTF010000001">
    <property type="protein sequence ID" value="MBC8594947.1"/>
    <property type="molecule type" value="Genomic_DNA"/>
</dbReference>
<dbReference type="RefSeq" id="WP_262436031.1">
    <property type="nucleotide sequence ID" value="NZ_JACRTF010000001.1"/>
</dbReference>
<dbReference type="PROSITE" id="PS51257">
    <property type="entry name" value="PROKAR_LIPOPROTEIN"/>
    <property type="match status" value="1"/>
</dbReference>